<keyword evidence="7" id="KW-0234">DNA repair</keyword>
<dbReference type="Proteomes" id="UP000694843">
    <property type="component" value="Unplaced"/>
</dbReference>
<dbReference type="KEGG" id="hazt:108676760"/>
<dbReference type="FunFam" id="3.10.300.10:FF:000001">
    <property type="entry name" value="Putative 3-methyladenine DNA glycosylase"/>
    <property type="match status" value="1"/>
</dbReference>
<evidence type="ECO:0000313" key="17">
    <source>
        <dbReference type="RefSeq" id="XP_047737882.1"/>
    </source>
</evidence>
<evidence type="ECO:0000256" key="3">
    <source>
        <dbReference type="ARBA" id="ARBA00009232"/>
    </source>
</evidence>
<organism evidence="15 16">
    <name type="scientific">Hyalella azteca</name>
    <name type="common">Amphipod</name>
    <dbReference type="NCBI Taxonomy" id="294128"/>
    <lineage>
        <taxon>Eukaryota</taxon>
        <taxon>Metazoa</taxon>
        <taxon>Ecdysozoa</taxon>
        <taxon>Arthropoda</taxon>
        <taxon>Crustacea</taxon>
        <taxon>Multicrustacea</taxon>
        <taxon>Malacostraca</taxon>
        <taxon>Eumalacostraca</taxon>
        <taxon>Peracarida</taxon>
        <taxon>Amphipoda</taxon>
        <taxon>Senticaudata</taxon>
        <taxon>Talitrida</taxon>
        <taxon>Talitroidea</taxon>
        <taxon>Hyalellidae</taxon>
        <taxon>Hyalella</taxon>
    </lineage>
</organism>
<evidence type="ECO:0000256" key="10">
    <source>
        <dbReference type="ARBA" id="ARBA00068926"/>
    </source>
</evidence>
<evidence type="ECO:0000256" key="14">
    <source>
        <dbReference type="SAM" id="MobiDB-lite"/>
    </source>
</evidence>
<evidence type="ECO:0000256" key="5">
    <source>
        <dbReference type="ARBA" id="ARBA00022763"/>
    </source>
</evidence>
<dbReference type="RefSeq" id="XP_047737882.1">
    <property type="nucleotide sequence ID" value="XM_047881926.1"/>
</dbReference>
<dbReference type="Gene3D" id="3.10.300.10">
    <property type="entry name" value="Methylpurine-DNA glycosylase (MPG)"/>
    <property type="match status" value="1"/>
</dbReference>
<keyword evidence="5" id="KW-0227">DNA damage</keyword>
<dbReference type="CDD" id="cd00540">
    <property type="entry name" value="AAG"/>
    <property type="match status" value="1"/>
</dbReference>
<evidence type="ECO:0000256" key="9">
    <source>
        <dbReference type="ARBA" id="ARBA00066187"/>
    </source>
</evidence>
<dbReference type="NCBIfam" id="TIGR00567">
    <property type="entry name" value="3mg"/>
    <property type="match status" value="1"/>
</dbReference>
<comment type="function">
    <text evidence="2">Hydrolysis of the deoxyribose N-glycosidic bond to excise 3-methyladenine, and 7-methylguanine from the damaged DNA polymer formed by alkylation lesions.</text>
</comment>
<dbReference type="GO" id="GO:0003677">
    <property type="term" value="F:DNA binding"/>
    <property type="evidence" value="ECO:0007669"/>
    <property type="project" value="InterPro"/>
</dbReference>
<keyword evidence="6" id="KW-0378">Hydrolase</keyword>
<evidence type="ECO:0000256" key="11">
    <source>
        <dbReference type="ARBA" id="ARBA00076879"/>
    </source>
</evidence>
<accession>A0A8B7P2P8</accession>
<dbReference type="Pfam" id="PF02245">
    <property type="entry name" value="Pur_DNA_glyco"/>
    <property type="match status" value="1"/>
</dbReference>
<dbReference type="SUPFAM" id="SSF50486">
    <property type="entry name" value="FMT C-terminal domain-like"/>
    <property type="match status" value="1"/>
</dbReference>
<evidence type="ECO:0000256" key="12">
    <source>
        <dbReference type="ARBA" id="ARBA00078171"/>
    </source>
</evidence>
<feature type="region of interest" description="Disordered" evidence="14">
    <location>
        <begin position="134"/>
        <end position="160"/>
    </location>
</feature>
<dbReference type="GO" id="GO:0003905">
    <property type="term" value="F:alkylbase DNA N-glycosylase activity"/>
    <property type="evidence" value="ECO:0007669"/>
    <property type="project" value="UniProtKB-EC"/>
</dbReference>
<dbReference type="PANTHER" id="PTHR10429">
    <property type="entry name" value="DNA-3-METHYLADENINE GLYCOSYLASE"/>
    <property type="match status" value="1"/>
</dbReference>
<gene>
    <name evidence="16 17" type="primary">LOC108676760</name>
</gene>
<comment type="subunit">
    <text evidence="9">Binds MBD1. Binds SSBP1.</text>
</comment>
<evidence type="ECO:0000256" key="13">
    <source>
        <dbReference type="ARBA" id="ARBA00082988"/>
    </source>
</evidence>
<dbReference type="OMA" id="VEAYHHT"/>
<protein>
    <recommendedName>
        <fullName evidence="10">DNA-3-methyladenine glycosylase</fullName>
        <ecNumber evidence="4">3.2.2.21</ecNumber>
    </recommendedName>
    <alternativeName>
        <fullName evidence="11">3-alkyladenine DNA glycosylase</fullName>
    </alternativeName>
    <alternativeName>
        <fullName evidence="8">3-methyladenine DNA glycosidase</fullName>
    </alternativeName>
    <alternativeName>
        <fullName evidence="13">ADPG</fullName>
    </alternativeName>
    <alternativeName>
        <fullName evidence="12">N-methylpurine-DNA glycosylase</fullName>
    </alternativeName>
</protein>
<dbReference type="HAMAP" id="MF_00527">
    <property type="entry name" value="3MGH"/>
    <property type="match status" value="1"/>
</dbReference>
<keyword evidence="15" id="KW-1185">Reference proteome</keyword>
<dbReference type="OrthoDB" id="6353017at2759"/>
<dbReference type="GO" id="GO:0006284">
    <property type="term" value="P:base-excision repair"/>
    <property type="evidence" value="ECO:0007669"/>
    <property type="project" value="InterPro"/>
</dbReference>
<comment type="similarity">
    <text evidence="3">Belongs to the DNA glycosylase MPG family.</text>
</comment>
<dbReference type="GeneID" id="108676760"/>
<sequence length="268" mass="29626">MSSALSCRAELSETLHKRKRSDMISGCTLSRGFFDQDCQTLARALLGQTLVRVVDGERLSGRVTEVESYLGGDDEASHSHHGKRTPRNEPMYMQPGTAYVYAIYGSYHCFNISSRGAGSAVLIRALEPLEGEERMRDLRDAKRSSAKRNSSPGKRTTRLKTHQICNGPSKLCIALSINKDECNKLDLCSSPILFLEEGTHVSDSEVVTCKRVGIDRVAQPWRDAPLRYYVRGSCCVSVRDRLTENISGDADQTNGVVEQEATLSKSSC</sequence>
<dbReference type="RefSeq" id="XP_018020384.1">
    <property type="nucleotide sequence ID" value="XM_018164895.2"/>
</dbReference>
<dbReference type="InterPro" id="IPR003180">
    <property type="entry name" value="MPG"/>
</dbReference>
<reference evidence="16 17" key="1">
    <citation type="submission" date="2025-04" db="UniProtKB">
        <authorList>
            <consortium name="RefSeq"/>
        </authorList>
    </citation>
    <scope>IDENTIFICATION</scope>
    <source>
        <tissue evidence="16 17">Whole organism</tissue>
    </source>
</reference>
<evidence type="ECO:0000313" key="16">
    <source>
        <dbReference type="RefSeq" id="XP_018020384.1"/>
    </source>
</evidence>
<feature type="compositionally biased region" description="Basic and acidic residues" evidence="14">
    <location>
        <begin position="134"/>
        <end position="143"/>
    </location>
</feature>
<comment type="catalytic activity">
    <reaction evidence="1">
        <text>Hydrolysis of alkylated DNA, releasing 3-methyladenine, 3-methylguanine, 7-methylguanine and 7-methyladenine.</text>
        <dbReference type="EC" id="3.2.2.21"/>
    </reaction>
</comment>
<proteinExistence type="inferred from homology"/>
<feature type="region of interest" description="Disordered" evidence="14">
    <location>
        <begin position="70"/>
        <end position="90"/>
    </location>
</feature>
<dbReference type="InterPro" id="IPR011034">
    <property type="entry name" value="Formyl_transferase-like_C_sf"/>
</dbReference>
<dbReference type="EC" id="3.2.2.21" evidence="4"/>
<evidence type="ECO:0000256" key="1">
    <source>
        <dbReference type="ARBA" id="ARBA00000086"/>
    </source>
</evidence>
<evidence type="ECO:0000256" key="8">
    <source>
        <dbReference type="ARBA" id="ARBA00033426"/>
    </source>
</evidence>
<evidence type="ECO:0000256" key="2">
    <source>
        <dbReference type="ARBA" id="ARBA00002421"/>
    </source>
</evidence>
<evidence type="ECO:0000256" key="4">
    <source>
        <dbReference type="ARBA" id="ARBA00012000"/>
    </source>
</evidence>
<dbReference type="PANTHER" id="PTHR10429:SF0">
    <property type="entry name" value="DNA-3-METHYLADENINE GLYCOSYLASE"/>
    <property type="match status" value="1"/>
</dbReference>
<name>A0A8B7P2P8_HYAAZ</name>
<evidence type="ECO:0000313" key="15">
    <source>
        <dbReference type="Proteomes" id="UP000694843"/>
    </source>
</evidence>
<evidence type="ECO:0000256" key="7">
    <source>
        <dbReference type="ARBA" id="ARBA00023204"/>
    </source>
</evidence>
<evidence type="ECO:0000256" key="6">
    <source>
        <dbReference type="ARBA" id="ARBA00022801"/>
    </source>
</evidence>
<dbReference type="InterPro" id="IPR036995">
    <property type="entry name" value="MPG_sf"/>
</dbReference>
<dbReference type="AlphaFoldDB" id="A0A8B7P2P8"/>